<gene>
    <name evidence="4" type="ORF">SAMN05877842_10479</name>
</gene>
<dbReference type="Pfam" id="PF07501">
    <property type="entry name" value="G5"/>
    <property type="match status" value="1"/>
</dbReference>
<evidence type="ECO:0000313" key="5">
    <source>
        <dbReference type="Proteomes" id="UP000219252"/>
    </source>
</evidence>
<reference evidence="5" key="1">
    <citation type="submission" date="2017-08" db="EMBL/GenBank/DDBJ databases">
        <authorList>
            <person name="Varghese N."/>
            <person name="Submissions S."/>
        </authorList>
    </citation>
    <scope>NUCLEOTIDE SEQUENCE [LARGE SCALE GENOMIC DNA]</scope>
    <source>
        <strain evidence="5">JC23</strain>
    </source>
</reference>
<organism evidence="4 5">
    <name type="scientific">Ureibacillus acetophenoni</name>
    <dbReference type="NCBI Taxonomy" id="614649"/>
    <lineage>
        <taxon>Bacteria</taxon>
        <taxon>Bacillati</taxon>
        <taxon>Bacillota</taxon>
        <taxon>Bacilli</taxon>
        <taxon>Bacillales</taxon>
        <taxon>Caryophanaceae</taxon>
        <taxon>Ureibacillus</taxon>
    </lineage>
</organism>
<dbReference type="InterPro" id="IPR052913">
    <property type="entry name" value="Glycopeptide_resist_protein"/>
</dbReference>
<dbReference type="Pfam" id="PF04294">
    <property type="entry name" value="VanW"/>
    <property type="match status" value="1"/>
</dbReference>
<feature type="region of interest" description="Disordered" evidence="2">
    <location>
        <begin position="373"/>
        <end position="408"/>
    </location>
</feature>
<feature type="compositionally biased region" description="Acidic residues" evidence="2">
    <location>
        <begin position="395"/>
        <end position="405"/>
    </location>
</feature>
<protein>
    <submittedName>
        <fullName evidence="4">Vancomycin resistance protein YoaR</fullName>
    </submittedName>
</protein>
<feature type="compositionally biased region" description="Low complexity" evidence="2">
    <location>
        <begin position="381"/>
        <end position="394"/>
    </location>
</feature>
<dbReference type="PROSITE" id="PS51109">
    <property type="entry name" value="G5"/>
    <property type="match status" value="1"/>
</dbReference>
<keyword evidence="5" id="KW-1185">Reference proteome</keyword>
<dbReference type="InterPro" id="IPR011098">
    <property type="entry name" value="G5_dom"/>
</dbReference>
<feature type="domain" description="G5" evidence="3">
    <location>
        <begin position="299"/>
        <end position="377"/>
    </location>
</feature>
<dbReference type="Proteomes" id="UP000219252">
    <property type="component" value="Unassembled WGS sequence"/>
</dbReference>
<accession>A0A285U8L8</accession>
<proteinExistence type="predicted"/>
<dbReference type="SMART" id="SM01208">
    <property type="entry name" value="G5"/>
    <property type="match status" value="1"/>
</dbReference>
<evidence type="ECO:0000256" key="2">
    <source>
        <dbReference type="SAM" id="MobiDB-lite"/>
    </source>
</evidence>
<evidence type="ECO:0000313" key="4">
    <source>
        <dbReference type="EMBL" id="SOC38274.1"/>
    </source>
</evidence>
<dbReference type="AlphaFoldDB" id="A0A285U8L8"/>
<dbReference type="InterPro" id="IPR007391">
    <property type="entry name" value="Vancomycin_resist_VanW"/>
</dbReference>
<keyword evidence="1" id="KW-0732">Signal</keyword>
<evidence type="ECO:0000256" key="1">
    <source>
        <dbReference type="ARBA" id="ARBA00022729"/>
    </source>
</evidence>
<name>A0A285U8L8_9BACL</name>
<dbReference type="EMBL" id="OBQC01000004">
    <property type="protein sequence ID" value="SOC38274.1"/>
    <property type="molecule type" value="Genomic_DNA"/>
</dbReference>
<evidence type="ECO:0000259" key="3">
    <source>
        <dbReference type="PROSITE" id="PS51109"/>
    </source>
</evidence>
<dbReference type="Gene3D" id="2.20.230.10">
    <property type="entry name" value="Resuscitation-promoting factor rpfb"/>
    <property type="match status" value="1"/>
</dbReference>
<dbReference type="PANTHER" id="PTHR35788:SF1">
    <property type="entry name" value="EXPORTED PROTEIN"/>
    <property type="match status" value="1"/>
</dbReference>
<dbReference type="RefSeq" id="WP_170949435.1">
    <property type="nucleotide sequence ID" value="NZ_OBQC01000004.1"/>
</dbReference>
<dbReference type="PANTHER" id="PTHR35788">
    <property type="entry name" value="EXPORTED PROTEIN-RELATED"/>
    <property type="match status" value="1"/>
</dbReference>
<sequence length="442" mass="49120">MKIQYNRFTLAILCILLIYLVFSVSNLTTVFADDKSNGSSIAGVNVNGLDSKEIEKVLNEAVNEWISEDLIVSGGGVELLVDPSKLEFDIPATIAEYRTLTDKSWYAFWESERVVHIPLKVADRGDIQSEISAVATWETDETYNQVMSQASFLMGHEIEATVSNLDIYNNERIALSIREIPTNAFGLDNLVTLLDGTMVNPGEEFSFINTVNESATKANSDAINFVSSLLYDAILQTEFEITERHQGNVIPTNLELGKEVAINIHLNEDLKFRNNTDTVGKIHATVENNSLKVEITSSKKETEVYVSVDKEILSPRIVYRYSKDLPIGYEQVIQEGSEGYRVLVSRTISGNGRTEEQLVSRDYYPPVNQIVLKSSKSPEQTGTNSDPTNTTDPNLEIDMDGDGLPDIEVPNDNYDVESAPEYDKGGNITSFSKGIPLLYIVS</sequence>